<dbReference type="EMBL" id="CP096658">
    <property type="protein sequence ID" value="UPW00129.1"/>
    <property type="molecule type" value="Genomic_DNA"/>
</dbReference>
<reference evidence="2" key="1">
    <citation type="submission" date="2022-04" db="EMBL/GenBank/DDBJ databases">
        <title>Diverse halophilic archaea isolated from saline environments.</title>
        <authorList>
            <person name="Cui H.-L."/>
        </authorList>
    </citation>
    <scope>NUCLEOTIDE SEQUENCE</scope>
    <source>
        <strain evidence="2">XZYJT40</strain>
    </source>
</reference>
<feature type="compositionally biased region" description="Acidic residues" evidence="1">
    <location>
        <begin position="1"/>
        <end position="11"/>
    </location>
</feature>
<feature type="region of interest" description="Disordered" evidence="1">
    <location>
        <begin position="72"/>
        <end position="98"/>
    </location>
</feature>
<name>A0A8U0IJ79_9EURY</name>
<gene>
    <name evidence="2" type="ORF">M0R88_16640</name>
</gene>
<sequence>MSDELQPDDLEEGARVRVEWSPRGGRGASDGATGEVTRVWRPDGEVQEFTVERDDDAINVYTDYRKPVVERVEGGLEGDDEPETQTVGRLDGITSANE</sequence>
<dbReference type="GeneID" id="72191517"/>
<evidence type="ECO:0000256" key="1">
    <source>
        <dbReference type="SAM" id="MobiDB-lite"/>
    </source>
</evidence>
<keyword evidence="3" id="KW-1185">Reference proteome</keyword>
<evidence type="ECO:0000313" key="2">
    <source>
        <dbReference type="EMBL" id="UPW00129.1"/>
    </source>
</evidence>
<organism evidence="2 3">
    <name type="scientific">Halorussus gelatinilyticus</name>
    <dbReference type="NCBI Taxonomy" id="2937524"/>
    <lineage>
        <taxon>Archaea</taxon>
        <taxon>Methanobacteriati</taxon>
        <taxon>Methanobacteriota</taxon>
        <taxon>Stenosarchaea group</taxon>
        <taxon>Halobacteria</taxon>
        <taxon>Halobacteriales</taxon>
        <taxon>Haladaptataceae</taxon>
        <taxon>Halorussus</taxon>
    </lineage>
</organism>
<dbReference type="KEGG" id="haxz:M0R88_16640"/>
<accession>A0A8U0IJ79</accession>
<evidence type="ECO:0000313" key="3">
    <source>
        <dbReference type="Proteomes" id="UP000830434"/>
    </source>
</evidence>
<dbReference type="AlphaFoldDB" id="A0A8U0IJ79"/>
<dbReference type="Proteomes" id="UP000830434">
    <property type="component" value="Chromosome"/>
</dbReference>
<dbReference type="RefSeq" id="WP_248654543.1">
    <property type="nucleotide sequence ID" value="NZ_CP096658.1"/>
</dbReference>
<protein>
    <submittedName>
        <fullName evidence="2">Uncharacterized protein</fullName>
    </submittedName>
</protein>
<proteinExistence type="predicted"/>
<feature type="region of interest" description="Disordered" evidence="1">
    <location>
        <begin position="1"/>
        <end position="35"/>
    </location>
</feature>